<dbReference type="STRING" id="1081108.A0A162JS84"/>
<feature type="compositionally biased region" description="Polar residues" evidence="1">
    <location>
        <begin position="437"/>
        <end position="465"/>
    </location>
</feature>
<organism evidence="3 4">
    <name type="scientific">Akanthomyces lecanii RCEF 1005</name>
    <dbReference type="NCBI Taxonomy" id="1081108"/>
    <lineage>
        <taxon>Eukaryota</taxon>
        <taxon>Fungi</taxon>
        <taxon>Dikarya</taxon>
        <taxon>Ascomycota</taxon>
        <taxon>Pezizomycotina</taxon>
        <taxon>Sordariomycetes</taxon>
        <taxon>Hypocreomycetidae</taxon>
        <taxon>Hypocreales</taxon>
        <taxon>Cordycipitaceae</taxon>
        <taxon>Akanthomyces</taxon>
        <taxon>Cordyceps confragosa</taxon>
    </lineage>
</organism>
<dbReference type="Proteomes" id="UP000076881">
    <property type="component" value="Unassembled WGS sequence"/>
</dbReference>
<feature type="region of interest" description="Disordered" evidence="1">
    <location>
        <begin position="631"/>
        <end position="655"/>
    </location>
</feature>
<dbReference type="OrthoDB" id="5279542at2759"/>
<name>A0A162JS84_CORDF</name>
<feature type="transmembrane region" description="Helical" evidence="2">
    <location>
        <begin position="179"/>
        <end position="204"/>
    </location>
</feature>
<sequence length="667" mass="73218">MASPTPEATGHLPTVHEYGQRALGDHPAAGPSAAAASQPSPVSPQTTEATPVARHAEPVSPEQQHGQAVQPESHRDAAVAADPQQQQPNHVHTEEKTSHLWAWKRRHMLLVLVAFILSIIGLGFSAHAAASGSFDLSSEASILAIPIPIYILTIVFAIAETAVRASLKFKKGFHPSVHVGVWLICWLIYAGLVAAFAIVVNWVLSDYAYDDDEDGERSFYHGQFIAQFVFICLLFLVTFILFIIACIDTQAYNVAKATMPAADATGKFDPNHHEDRSWRVTKLVFNVLVILFGIIGFAIGLSMVRFHDAYSLSGVVFPACACAMLIAVVWAIADLCFSLTGPRRSLLQGINPGAHVGMWLVTWIILAIVGGILTTYAVLNVARCRDWRDRNERRSTVAVDAYALGLDVPVVDAAIVPNHVRQVNGVTSLTVLATPTTNSPSGLPTLRPTSTSIRGSLPTTTSSPFGSDPYDPYDPYGDDPDEEDPYYTYPYRTSSSYSFTYTRSSSSYGSRPTDSLNDPYDDDPYSNRPHTSSYYDDPYDEDDDLDGFCSRTGATGPMVATCVFMWIVFVFAFVLFVAACADTYLRNHLRNPWAVVYVPVPAMGQQQQQYQPQQYQYPQQPIYSNGPMMQGAGQPMMQHQGQTVQQQQQQPVQPAQGNVVEYYGTAQ</sequence>
<feature type="transmembrane region" description="Helical" evidence="2">
    <location>
        <begin position="109"/>
        <end position="130"/>
    </location>
</feature>
<dbReference type="AlphaFoldDB" id="A0A162JS84"/>
<keyword evidence="2" id="KW-0472">Membrane</keyword>
<reference evidence="3 4" key="1">
    <citation type="journal article" date="2016" name="Genome Biol. Evol.">
        <title>Divergent and convergent evolution of fungal pathogenicity.</title>
        <authorList>
            <person name="Shang Y."/>
            <person name="Xiao G."/>
            <person name="Zheng P."/>
            <person name="Cen K."/>
            <person name="Zhan S."/>
            <person name="Wang C."/>
        </authorList>
    </citation>
    <scope>NUCLEOTIDE SEQUENCE [LARGE SCALE GENOMIC DNA]</scope>
    <source>
        <strain evidence="3 4">RCEF 1005</strain>
    </source>
</reference>
<accession>A0A162JS84</accession>
<feature type="transmembrane region" description="Helical" evidence="2">
    <location>
        <begin position="316"/>
        <end position="337"/>
    </location>
</feature>
<feature type="compositionally biased region" description="Acidic residues" evidence="1">
    <location>
        <begin position="476"/>
        <end position="485"/>
    </location>
</feature>
<evidence type="ECO:0000256" key="2">
    <source>
        <dbReference type="SAM" id="Phobius"/>
    </source>
</evidence>
<feature type="compositionally biased region" description="Low complexity" evidence="1">
    <location>
        <begin position="78"/>
        <end position="88"/>
    </location>
</feature>
<feature type="compositionally biased region" description="Low complexity" evidence="1">
    <location>
        <begin position="27"/>
        <end position="44"/>
    </location>
</feature>
<evidence type="ECO:0000313" key="4">
    <source>
        <dbReference type="Proteomes" id="UP000076881"/>
    </source>
</evidence>
<evidence type="ECO:0000256" key="1">
    <source>
        <dbReference type="SAM" id="MobiDB-lite"/>
    </source>
</evidence>
<dbReference type="EMBL" id="AZHF01000007">
    <property type="protein sequence ID" value="OAA73002.1"/>
    <property type="molecule type" value="Genomic_DNA"/>
</dbReference>
<feature type="transmembrane region" description="Helical" evidence="2">
    <location>
        <begin position="224"/>
        <end position="247"/>
    </location>
</feature>
<gene>
    <name evidence="3" type="ORF">LEL_08786</name>
</gene>
<feature type="transmembrane region" description="Helical" evidence="2">
    <location>
        <begin position="283"/>
        <end position="304"/>
    </location>
</feature>
<feature type="region of interest" description="Disordered" evidence="1">
    <location>
        <begin position="437"/>
        <end position="491"/>
    </location>
</feature>
<feature type="region of interest" description="Disordered" evidence="1">
    <location>
        <begin position="1"/>
        <end position="93"/>
    </location>
</feature>
<comment type="caution">
    <text evidence="3">The sequence shown here is derived from an EMBL/GenBank/DDBJ whole genome shotgun (WGS) entry which is preliminary data.</text>
</comment>
<keyword evidence="2" id="KW-1133">Transmembrane helix</keyword>
<protein>
    <submittedName>
        <fullName evidence="3">Uncharacterized protein</fullName>
    </submittedName>
</protein>
<evidence type="ECO:0000313" key="3">
    <source>
        <dbReference type="EMBL" id="OAA73002.1"/>
    </source>
</evidence>
<feature type="region of interest" description="Disordered" evidence="1">
    <location>
        <begin position="505"/>
        <end position="539"/>
    </location>
</feature>
<proteinExistence type="predicted"/>
<feature type="transmembrane region" description="Helical" evidence="2">
    <location>
        <begin position="142"/>
        <end position="167"/>
    </location>
</feature>
<feature type="transmembrane region" description="Helical" evidence="2">
    <location>
        <begin position="358"/>
        <end position="379"/>
    </location>
</feature>
<keyword evidence="2" id="KW-0812">Transmembrane</keyword>
<feature type="transmembrane region" description="Helical" evidence="2">
    <location>
        <begin position="558"/>
        <end position="581"/>
    </location>
</feature>
<keyword evidence="4" id="KW-1185">Reference proteome</keyword>